<dbReference type="Gene3D" id="2.60.120.10">
    <property type="entry name" value="Jelly Rolls"/>
    <property type="match status" value="1"/>
</dbReference>
<gene>
    <name evidence="4" type="ORF">ISU10_16355</name>
</gene>
<dbReference type="InterPro" id="IPR000551">
    <property type="entry name" value="MerR-type_HTH_dom"/>
</dbReference>
<dbReference type="SMART" id="SM00422">
    <property type="entry name" value="HTH_MERR"/>
    <property type="match status" value="1"/>
</dbReference>
<dbReference type="GO" id="GO:0003700">
    <property type="term" value="F:DNA-binding transcription factor activity"/>
    <property type="evidence" value="ECO:0007669"/>
    <property type="project" value="TreeGrafter"/>
</dbReference>
<evidence type="ECO:0000256" key="1">
    <source>
        <dbReference type="ARBA" id="ARBA00023125"/>
    </source>
</evidence>
<dbReference type="InterPro" id="IPR009061">
    <property type="entry name" value="DNA-bd_dom_put_sf"/>
</dbReference>
<dbReference type="SUPFAM" id="SSF46955">
    <property type="entry name" value="Putative DNA-binding domain"/>
    <property type="match status" value="1"/>
</dbReference>
<dbReference type="Gene3D" id="1.10.260.40">
    <property type="entry name" value="lambda repressor-like DNA-binding domains"/>
    <property type="match status" value="1"/>
</dbReference>
<dbReference type="InterPro" id="IPR010982">
    <property type="entry name" value="Lambda_DNA-bd_dom_sf"/>
</dbReference>
<dbReference type="InterPro" id="IPR001387">
    <property type="entry name" value="Cro/C1-type_HTH"/>
</dbReference>
<dbReference type="Pfam" id="PF07883">
    <property type="entry name" value="Cupin_2"/>
    <property type="match status" value="1"/>
</dbReference>
<dbReference type="PANTHER" id="PTHR46797">
    <property type="entry name" value="HTH-TYPE TRANSCRIPTIONAL REGULATOR"/>
    <property type="match status" value="1"/>
</dbReference>
<feature type="domain" description="HTH merR-type" evidence="2">
    <location>
        <begin position="5"/>
        <end position="74"/>
    </location>
</feature>
<dbReference type="PROSITE" id="PS50943">
    <property type="entry name" value="HTH_CROC1"/>
    <property type="match status" value="1"/>
</dbReference>
<keyword evidence="5" id="KW-1185">Reference proteome</keyword>
<dbReference type="PROSITE" id="PS50937">
    <property type="entry name" value="HTH_MERR_2"/>
    <property type="match status" value="1"/>
</dbReference>
<comment type="caution">
    <text evidence="4">The sequence shown here is derived from an EMBL/GenBank/DDBJ whole genome shotgun (WGS) entry which is preliminary data.</text>
</comment>
<dbReference type="CDD" id="cd02209">
    <property type="entry name" value="cupin_XRE_C"/>
    <property type="match status" value="1"/>
</dbReference>
<dbReference type="EMBL" id="JADKPO010000024">
    <property type="protein sequence ID" value="MBF4769341.1"/>
    <property type="molecule type" value="Genomic_DNA"/>
</dbReference>
<dbReference type="SUPFAM" id="SSF47413">
    <property type="entry name" value="lambda repressor-like DNA-binding domains"/>
    <property type="match status" value="1"/>
</dbReference>
<evidence type="ECO:0000313" key="5">
    <source>
        <dbReference type="Proteomes" id="UP000660668"/>
    </source>
</evidence>
<evidence type="ECO:0000313" key="4">
    <source>
        <dbReference type="EMBL" id="MBF4769341.1"/>
    </source>
</evidence>
<dbReference type="Pfam" id="PF13560">
    <property type="entry name" value="HTH_31"/>
    <property type="match status" value="1"/>
</dbReference>
<dbReference type="Gene3D" id="1.10.1660.10">
    <property type="match status" value="1"/>
</dbReference>
<dbReference type="PRINTS" id="PR00040">
    <property type="entry name" value="HTHMERR"/>
</dbReference>
<dbReference type="SUPFAM" id="SSF51182">
    <property type="entry name" value="RmlC-like cupins"/>
    <property type="match status" value="1"/>
</dbReference>
<dbReference type="RefSeq" id="WP_194697491.1">
    <property type="nucleotide sequence ID" value="NZ_JADKPO010000024.1"/>
</dbReference>
<dbReference type="CDD" id="cd00592">
    <property type="entry name" value="HTH_MerR-like"/>
    <property type="match status" value="1"/>
</dbReference>
<dbReference type="InterPro" id="IPR011051">
    <property type="entry name" value="RmlC_Cupin_sf"/>
</dbReference>
<proteinExistence type="predicted"/>
<keyword evidence="1" id="KW-0238">DNA-binding</keyword>
<dbReference type="Proteomes" id="UP000660668">
    <property type="component" value="Unassembled WGS sequence"/>
</dbReference>
<dbReference type="GO" id="GO:0005829">
    <property type="term" value="C:cytosol"/>
    <property type="evidence" value="ECO:0007669"/>
    <property type="project" value="TreeGrafter"/>
</dbReference>
<organism evidence="4 5">
    <name type="scientific">Nocardioides agariphilus</name>
    <dbReference type="NCBI Taxonomy" id="433664"/>
    <lineage>
        <taxon>Bacteria</taxon>
        <taxon>Bacillati</taxon>
        <taxon>Actinomycetota</taxon>
        <taxon>Actinomycetes</taxon>
        <taxon>Propionibacteriales</taxon>
        <taxon>Nocardioidaceae</taxon>
        <taxon>Nocardioides</taxon>
    </lineage>
</organism>
<sequence length="276" mass="30579">MPSEHCTVGEAARSIGVSDGTIRLWEQQGLVHPVRDSSGRRQFSQTDLDRLRKIAWWRRVRGLNAAAIRRVLESEDYANIGNLTAPRLSEEDASGARLRAMRRNAGLTLKDISLRSGLSVSFISSVERGVSRPSPTAAAHLLASLTDADDFAQETEHPIHHLGDGKRVDIAPGITYEWLSTYRGLIEPQLAVVQPGAHSESTYQHDGEEFLLILAGTLDLRLDDSARTLRTQDSIHFSSQVPHAWVNPGTDEAHVLWITTERGVWASRGDAKPRDR</sequence>
<dbReference type="PROSITE" id="PS00552">
    <property type="entry name" value="HTH_MERR_1"/>
    <property type="match status" value="1"/>
</dbReference>
<dbReference type="PANTHER" id="PTHR46797:SF1">
    <property type="entry name" value="METHYLPHOSPHONATE SYNTHASE"/>
    <property type="match status" value="1"/>
</dbReference>
<reference evidence="4" key="1">
    <citation type="submission" date="2020-11" db="EMBL/GenBank/DDBJ databases">
        <title>Nocardioides cynanchi sp. nov., isolated from soil of rhizosphere of Cynanchum wilfordii.</title>
        <authorList>
            <person name="Lee J.-S."/>
            <person name="Suh M.K."/>
            <person name="Kim J.-S."/>
        </authorList>
    </citation>
    <scope>NUCLEOTIDE SEQUENCE</scope>
    <source>
        <strain evidence="4">KCTC 19276</strain>
    </source>
</reference>
<dbReference type="GO" id="GO:0003677">
    <property type="term" value="F:DNA binding"/>
    <property type="evidence" value="ECO:0007669"/>
    <property type="project" value="UniProtKB-KW"/>
</dbReference>
<dbReference type="CDD" id="cd00093">
    <property type="entry name" value="HTH_XRE"/>
    <property type="match status" value="1"/>
</dbReference>
<dbReference type="Pfam" id="PF13411">
    <property type="entry name" value="MerR_1"/>
    <property type="match status" value="1"/>
</dbReference>
<evidence type="ECO:0000259" key="2">
    <source>
        <dbReference type="PROSITE" id="PS50937"/>
    </source>
</evidence>
<dbReference type="InterPro" id="IPR014710">
    <property type="entry name" value="RmlC-like_jellyroll"/>
</dbReference>
<feature type="domain" description="HTH cro/C1-type" evidence="3">
    <location>
        <begin position="98"/>
        <end position="151"/>
    </location>
</feature>
<name>A0A930VR43_9ACTN</name>
<accession>A0A930VR43</accession>
<dbReference type="InterPro" id="IPR050807">
    <property type="entry name" value="TransReg_Diox_bact_type"/>
</dbReference>
<evidence type="ECO:0000259" key="3">
    <source>
        <dbReference type="PROSITE" id="PS50943"/>
    </source>
</evidence>
<dbReference type="InterPro" id="IPR013096">
    <property type="entry name" value="Cupin_2"/>
</dbReference>
<dbReference type="SMART" id="SM00530">
    <property type="entry name" value="HTH_XRE"/>
    <property type="match status" value="1"/>
</dbReference>
<dbReference type="AlphaFoldDB" id="A0A930VR43"/>
<protein>
    <submittedName>
        <fullName evidence="4">MerR family transcriptional regulator</fullName>
    </submittedName>
</protein>